<gene>
    <name evidence="3" type="ORF">EYF70_11030</name>
    <name evidence="2" type="ORF">GCM10007387_18710</name>
</gene>
<evidence type="ECO:0000259" key="1">
    <source>
        <dbReference type="Pfam" id="PF07589"/>
    </source>
</evidence>
<reference evidence="2" key="1">
    <citation type="journal article" date="2014" name="Int. J. Syst. Evol. Microbiol.">
        <title>Complete genome sequence of Corynebacterium casei LMG S-19264T (=DSM 44701T), isolated from a smear-ripened cheese.</title>
        <authorList>
            <consortium name="US DOE Joint Genome Institute (JGI-PGF)"/>
            <person name="Walter F."/>
            <person name="Albersmeier A."/>
            <person name="Kalinowski J."/>
            <person name="Ruckert C."/>
        </authorList>
    </citation>
    <scope>NUCLEOTIDE SEQUENCE</scope>
    <source>
        <strain evidence="2">KCTC 12343</strain>
    </source>
</reference>
<dbReference type="Proteomes" id="UP000292307">
    <property type="component" value="Chromosome"/>
</dbReference>
<accession>A0A411WXD5</accession>
<sequence length="396" mass="40833">MHEQQWVWLSYPSWRFQHDSIDMEVHHMKASVRFALAAAAVVGSVTAPCAHAAGKFWDLGYGITVSGSSADGSVIGAYVANDSYYMWTAATGVTSIGGAWQGGVASVSADGSRISGSAFGSDGLNYAGYYSVGTGQWTTLGGIGGTLDNSASSGWNISGDGKTVVGLGWVGGATAHAIASTPAGGMADLGSIGGSSRANGVSHDGSIIAGWVEQPDGQWTGAYWDNGTLHNMVDGQGNALQEAGAVSADGNWIVGDGSFGQTWRYNTVTQQTEWLGDLDPTAYFQGATGISADGQIIVGYDRGFGPAVFGQGTIWIEGQGMLSLTDYITSQGVDLGGRTLALPLGVSADGRTFYGMDDTGSGFVVTLSPVPEPATYAMMAVGLVALAARRRMRRGQ</sequence>
<evidence type="ECO:0000313" key="3">
    <source>
        <dbReference type="EMBL" id="QBI01318.1"/>
    </source>
</evidence>
<evidence type="ECO:0000313" key="5">
    <source>
        <dbReference type="Proteomes" id="UP000628442"/>
    </source>
</evidence>
<dbReference type="EMBL" id="BMWV01000003">
    <property type="protein sequence ID" value="GGY36633.1"/>
    <property type="molecule type" value="Genomic_DNA"/>
</dbReference>
<keyword evidence="4" id="KW-1185">Reference proteome</keyword>
<feature type="domain" description="Ice-binding protein C-terminal" evidence="1">
    <location>
        <begin position="369"/>
        <end position="391"/>
    </location>
</feature>
<evidence type="ECO:0000313" key="4">
    <source>
        <dbReference type="Proteomes" id="UP000292307"/>
    </source>
</evidence>
<dbReference type="EMBL" id="CP036401">
    <property type="protein sequence ID" value="QBI01318.1"/>
    <property type="molecule type" value="Genomic_DNA"/>
</dbReference>
<dbReference type="NCBIfam" id="TIGR02595">
    <property type="entry name" value="PEP_CTERM"/>
    <property type="match status" value="1"/>
</dbReference>
<evidence type="ECO:0000313" key="2">
    <source>
        <dbReference type="EMBL" id="GGY36633.1"/>
    </source>
</evidence>
<dbReference type="RefSeq" id="WP_131145440.1">
    <property type="nucleotide sequence ID" value="NZ_BMWV01000003.1"/>
</dbReference>
<dbReference type="InterPro" id="IPR013424">
    <property type="entry name" value="Ice-binding_C"/>
</dbReference>
<proteinExistence type="predicted"/>
<dbReference type="AlphaFoldDB" id="A0A411WXD5"/>
<dbReference type="Pfam" id="PF07589">
    <property type="entry name" value="PEP-CTERM"/>
    <property type="match status" value="1"/>
</dbReference>
<protein>
    <submittedName>
        <fullName evidence="3">PEP-CTERM sorting domain-containing protein</fullName>
    </submittedName>
</protein>
<organism evidence="2 5">
    <name type="scientific">Pseudoduganella albidiflava</name>
    <dbReference type="NCBI Taxonomy" id="321983"/>
    <lineage>
        <taxon>Bacteria</taxon>
        <taxon>Pseudomonadati</taxon>
        <taxon>Pseudomonadota</taxon>
        <taxon>Betaproteobacteria</taxon>
        <taxon>Burkholderiales</taxon>
        <taxon>Oxalobacteraceae</taxon>
        <taxon>Telluria group</taxon>
        <taxon>Pseudoduganella</taxon>
    </lineage>
</organism>
<reference evidence="2" key="3">
    <citation type="submission" date="2022-12" db="EMBL/GenBank/DDBJ databases">
        <authorList>
            <person name="Sun Q."/>
            <person name="Kim S."/>
        </authorList>
    </citation>
    <scope>NUCLEOTIDE SEQUENCE</scope>
    <source>
        <strain evidence="2">KCTC 12343</strain>
    </source>
</reference>
<reference evidence="3 4" key="2">
    <citation type="submission" date="2019-02" db="EMBL/GenBank/DDBJ databases">
        <title>Draft Genome Sequences of Six Type Strains of the Genus Massilia.</title>
        <authorList>
            <person name="Miess H."/>
            <person name="Frediansyhah A."/>
            <person name="Gross H."/>
        </authorList>
    </citation>
    <scope>NUCLEOTIDE SEQUENCE [LARGE SCALE GENOMIC DNA]</scope>
    <source>
        <strain evidence="3 4">DSM 17472</strain>
    </source>
</reference>
<dbReference type="Proteomes" id="UP000628442">
    <property type="component" value="Unassembled WGS sequence"/>
</dbReference>
<name>A0A411WXD5_9BURK</name>
<dbReference type="OrthoDB" id="8981767at2"/>